<feature type="compositionally biased region" description="Basic residues" evidence="12">
    <location>
        <begin position="4528"/>
        <end position="4538"/>
    </location>
</feature>
<dbReference type="PROSITE" id="PS51212">
    <property type="entry name" value="WSC"/>
    <property type="match status" value="1"/>
</dbReference>
<feature type="signal peptide" evidence="14">
    <location>
        <begin position="1"/>
        <end position="18"/>
    </location>
</feature>
<dbReference type="OrthoDB" id="5983314at2759"/>
<dbReference type="GO" id="GO:0050982">
    <property type="term" value="P:detection of mechanical stimulus"/>
    <property type="evidence" value="ECO:0007669"/>
    <property type="project" value="TreeGrafter"/>
</dbReference>
<organism evidence="19 20">
    <name type="scientific">Stylophora pistillata</name>
    <name type="common">Smooth cauliflower coral</name>
    <dbReference type="NCBI Taxonomy" id="50429"/>
    <lineage>
        <taxon>Eukaryota</taxon>
        <taxon>Metazoa</taxon>
        <taxon>Cnidaria</taxon>
        <taxon>Anthozoa</taxon>
        <taxon>Hexacorallia</taxon>
        <taxon>Scleractinia</taxon>
        <taxon>Astrocoeniina</taxon>
        <taxon>Pocilloporidae</taxon>
        <taxon>Stylophora</taxon>
    </lineage>
</organism>
<evidence type="ECO:0000256" key="13">
    <source>
        <dbReference type="SAM" id="Phobius"/>
    </source>
</evidence>
<feature type="compositionally biased region" description="Basic residues" evidence="12">
    <location>
        <begin position="4325"/>
        <end position="4336"/>
    </location>
</feature>
<feature type="transmembrane region" description="Helical" evidence="13">
    <location>
        <begin position="3506"/>
        <end position="3526"/>
    </location>
</feature>
<evidence type="ECO:0000256" key="14">
    <source>
        <dbReference type="SAM" id="SignalP"/>
    </source>
</evidence>
<feature type="transmembrane region" description="Helical" evidence="13">
    <location>
        <begin position="3303"/>
        <end position="3329"/>
    </location>
</feature>
<dbReference type="FunFam" id="1.10.287.70:FF:000086">
    <property type="entry name" value="Polycystic kidney disease 2"/>
    <property type="match status" value="1"/>
</dbReference>
<dbReference type="InterPro" id="IPR035986">
    <property type="entry name" value="PKD_dom_sf"/>
</dbReference>
<dbReference type="InterPro" id="IPR051223">
    <property type="entry name" value="Polycystin"/>
</dbReference>
<dbReference type="Gene3D" id="2.60.120.260">
    <property type="entry name" value="Galactose-binding domain-like"/>
    <property type="match status" value="1"/>
</dbReference>
<feature type="domain" description="PLAT" evidence="17">
    <location>
        <begin position="3103"/>
        <end position="3220"/>
    </location>
</feature>
<dbReference type="SMART" id="SM00303">
    <property type="entry name" value="GPS"/>
    <property type="match status" value="1"/>
</dbReference>
<feature type="transmembrane region" description="Helical" evidence="13">
    <location>
        <begin position="3787"/>
        <end position="3806"/>
    </location>
</feature>
<dbReference type="Pfam" id="PF15711">
    <property type="entry name" value="ILEI"/>
    <property type="match status" value="1"/>
</dbReference>
<dbReference type="SUPFAM" id="SSF49785">
    <property type="entry name" value="Galactose-binding domain-like"/>
    <property type="match status" value="1"/>
</dbReference>
<dbReference type="Pfam" id="PF08016">
    <property type="entry name" value="PKD_channel"/>
    <property type="match status" value="1"/>
</dbReference>
<dbReference type="InterPro" id="IPR022041">
    <property type="entry name" value="Methyltransf_FA"/>
</dbReference>
<comment type="caution">
    <text evidence="11">Lacks conserved residue(s) required for the propagation of feature annotation.</text>
</comment>
<dbReference type="InterPro" id="IPR036392">
    <property type="entry name" value="PLAT/LH2_dom_sf"/>
</dbReference>
<feature type="transmembrane region" description="Helical" evidence="13">
    <location>
        <begin position="3371"/>
        <end position="3398"/>
    </location>
</feature>
<keyword evidence="8" id="KW-0969">Cilium</keyword>
<feature type="transmembrane region" description="Helical" evidence="13">
    <location>
        <begin position="3976"/>
        <end position="3998"/>
    </location>
</feature>
<feature type="domain" description="PKD" evidence="16">
    <location>
        <begin position="1591"/>
        <end position="1660"/>
    </location>
</feature>
<evidence type="ECO:0000313" key="20">
    <source>
        <dbReference type="Proteomes" id="UP000225706"/>
    </source>
</evidence>
<evidence type="ECO:0000256" key="3">
    <source>
        <dbReference type="ARBA" id="ARBA00007200"/>
    </source>
</evidence>
<evidence type="ECO:0000256" key="2">
    <source>
        <dbReference type="ARBA" id="ARBA00004651"/>
    </source>
</evidence>
<reference evidence="20" key="1">
    <citation type="journal article" date="2017" name="bioRxiv">
        <title>Comparative analysis of the genomes of Stylophora pistillata and Acropora digitifera provides evidence for extensive differences between species of corals.</title>
        <authorList>
            <person name="Voolstra C.R."/>
            <person name="Li Y."/>
            <person name="Liew Y.J."/>
            <person name="Baumgarten S."/>
            <person name="Zoccola D."/>
            <person name="Flot J.-F."/>
            <person name="Tambutte S."/>
            <person name="Allemand D."/>
            <person name="Aranda M."/>
        </authorList>
    </citation>
    <scope>NUCLEOTIDE SEQUENCE [LARGE SCALE GENOMIC DNA]</scope>
</reference>
<evidence type="ECO:0000256" key="12">
    <source>
        <dbReference type="SAM" id="MobiDB-lite"/>
    </source>
</evidence>
<dbReference type="InterPro" id="IPR013320">
    <property type="entry name" value="ConA-like_dom_sf"/>
</dbReference>
<dbReference type="Pfam" id="PF02010">
    <property type="entry name" value="REJ"/>
    <property type="match status" value="2"/>
</dbReference>
<dbReference type="Gene3D" id="2.60.60.20">
    <property type="entry name" value="PLAT/LH2 domain"/>
    <property type="match status" value="1"/>
</dbReference>
<dbReference type="InterPro" id="IPR000203">
    <property type="entry name" value="GPS"/>
</dbReference>
<evidence type="ECO:0000256" key="4">
    <source>
        <dbReference type="ARBA" id="ARBA00022475"/>
    </source>
</evidence>
<dbReference type="STRING" id="50429.A0A2B4RTI7"/>
<evidence type="ECO:0000256" key="11">
    <source>
        <dbReference type="PROSITE-ProRule" id="PRU00152"/>
    </source>
</evidence>
<dbReference type="InterPro" id="IPR042060">
    <property type="entry name" value="PLAT_polycystin1"/>
</dbReference>
<dbReference type="SMART" id="SM00308">
    <property type="entry name" value="LH2"/>
    <property type="match status" value="1"/>
</dbReference>
<dbReference type="GO" id="GO:0005262">
    <property type="term" value="F:calcium channel activity"/>
    <property type="evidence" value="ECO:0007669"/>
    <property type="project" value="TreeGrafter"/>
</dbReference>
<dbReference type="EMBL" id="LSMT01000349">
    <property type="protein sequence ID" value="PFX19667.1"/>
    <property type="molecule type" value="Genomic_DNA"/>
</dbReference>
<gene>
    <name evidence="19" type="primary">PKD1L2</name>
    <name evidence="19" type="ORF">AWC38_SpisGene15909</name>
</gene>
<comment type="subcellular location">
    <subcellularLocation>
        <location evidence="2">Cell membrane</location>
        <topology evidence="2">Multi-pass membrane protein</topology>
    </subcellularLocation>
    <subcellularLocation>
        <location evidence="1">Cell projection</location>
        <location evidence="1">Cilium</location>
    </subcellularLocation>
</comment>
<dbReference type="Pfam" id="PF00801">
    <property type="entry name" value="PKD"/>
    <property type="match status" value="4"/>
</dbReference>
<dbReference type="InterPro" id="IPR022409">
    <property type="entry name" value="PKD/Chitinase_dom"/>
</dbReference>
<protein>
    <submittedName>
        <fullName evidence="19">Polycystic kidney disease protein 1-like 2</fullName>
    </submittedName>
</protein>
<feature type="region of interest" description="Disordered" evidence="12">
    <location>
        <begin position="2178"/>
        <end position="2199"/>
    </location>
</feature>
<dbReference type="InterPro" id="IPR002859">
    <property type="entry name" value="PKD/REJ-like"/>
</dbReference>
<feature type="compositionally biased region" description="Basic residues" evidence="12">
    <location>
        <begin position="4489"/>
        <end position="4498"/>
    </location>
</feature>
<dbReference type="Pfam" id="PF00059">
    <property type="entry name" value="Lectin_C"/>
    <property type="match status" value="1"/>
</dbReference>
<dbReference type="InterPro" id="IPR001304">
    <property type="entry name" value="C-type_lectin-like"/>
</dbReference>
<dbReference type="FunFam" id="2.60.60.20:FF:000016">
    <property type="entry name" value="Polycystin family receptor for egg jelly"/>
    <property type="match status" value="1"/>
</dbReference>
<dbReference type="Pfam" id="PF12248">
    <property type="entry name" value="Methyltransf_FA"/>
    <property type="match status" value="1"/>
</dbReference>
<dbReference type="InterPro" id="IPR055826">
    <property type="entry name" value="DUF7402"/>
</dbReference>
<dbReference type="InterPro" id="IPR008979">
    <property type="entry name" value="Galactose-bd-like_sf"/>
</dbReference>
<dbReference type="Pfam" id="PF01477">
    <property type="entry name" value="PLAT"/>
    <property type="match status" value="1"/>
</dbReference>
<evidence type="ECO:0000313" key="19">
    <source>
        <dbReference type="EMBL" id="PFX19667.1"/>
    </source>
</evidence>
<feature type="domain" description="C-type lectin" evidence="15">
    <location>
        <begin position="694"/>
        <end position="789"/>
    </location>
</feature>
<feature type="domain" description="PKD" evidence="16">
    <location>
        <begin position="1325"/>
        <end position="1368"/>
    </location>
</feature>
<feature type="chain" id="PRO_5012518662" evidence="14">
    <location>
        <begin position="19"/>
        <end position="4551"/>
    </location>
</feature>
<evidence type="ECO:0000259" key="15">
    <source>
        <dbReference type="PROSITE" id="PS50041"/>
    </source>
</evidence>
<feature type="compositionally biased region" description="Basic and acidic residues" evidence="12">
    <location>
        <begin position="4337"/>
        <end position="4348"/>
    </location>
</feature>
<dbReference type="SMART" id="SM00321">
    <property type="entry name" value="WSC"/>
    <property type="match status" value="1"/>
</dbReference>
<evidence type="ECO:0000256" key="6">
    <source>
        <dbReference type="ARBA" id="ARBA00022729"/>
    </source>
</evidence>
<feature type="compositionally biased region" description="Acidic residues" evidence="12">
    <location>
        <begin position="4153"/>
        <end position="4183"/>
    </location>
</feature>
<evidence type="ECO:0000256" key="10">
    <source>
        <dbReference type="ARBA" id="ARBA00023273"/>
    </source>
</evidence>
<feature type="region of interest" description="Disordered" evidence="12">
    <location>
        <begin position="4150"/>
        <end position="4199"/>
    </location>
</feature>
<evidence type="ECO:0000256" key="7">
    <source>
        <dbReference type="ARBA" id="ARBA00022989"/>
    </source>
</evidence>
<dbReference type="GO" id="GO:0005929">
    <property type="term" value="C:cilium"/>
    <property type="evidence" value="ECO:0007669"/>
    <property type="project" value="UniProtKB-SubCell"/>
</dbReference>
<evidence type="ECO:0000259" key="18">
    <source>
        <dbReference type="PROSITE" id="PS51212"/>
    </source>
</evidence>
<dbReference type="InterPro" id="IPR001024">
    <property type="entry name" value="PLAT/LH2_dom"/>
</dbReference>
<evidence type="ECO:0000256" key="8">
    <source>
        <dbReference type="ARBA" id="ARBA00023069"/>
    </source>
</evidence>
<dbReference type="PROSITE" id="PS50041">
    <property type="entry name" value="C_TYPE_LECTIN_2"/>
    <property type="match status" value="1"/>
</dbReference>
<dbReference type="GO" id="GO:0005886">
    <property type="term" value="C:plasma membrane"/>
    <property type="evidence" value="ECO:0007669"/>
    <property type="project" value="UniProtKB-SubCell"/>
</dbReference>
<keyword evidence="7 13" id="KW-1133">Transmembrane helix</keyword>
<feature type="domain" description="PKD" evidence="16">
    <location>
        <begin position="1517"/>
        <end position="1561"/>
    </location>
</feature>
<feature type="region of interest" description="Disordered" evidence="12">
    <location>
        <begin position="4313"/>
        <end position="4551"/>
    </location>
</feature>
<evidence type="ECO:0000256" key="1">
    <source>
        <dbReference type="ARBA" id="ARBA00004138"/>
    </source>
</evidence>
<feature type="domain" description="WSC" evidence="18">
    <location>
        <begin position="801"/>
        <end position="896"/>
    </location>
</feature>
<comment type="similarity">
    <text evidence="3">Belongs to the polycystin family.</text>
</comment>
<dbReference type="PANTHER" id="PTHR10877:SF150">
    <property type="entry name" value="REJ DOMAIN-CONTAINING PROTEIN"/>
    <property type="match status" value="1"/>
</dbReference>
<evidence type="ECO:0000259" key="17">
    <source>
        <dbReference type="PROSITE" id="PS50095"/>
    </source>
</evidence>
<dbReference type="Gene3D" id="3.10.100.10">
    <property type="entry name" value="Mannose-Binding Protein A, subunit A"/>
    <property type="match status" value="1"/>
</dbReference>
<dbReference type="InterPro" id="IPR002889">
    <property type="entry name" value="WSC_carb-bd"/>
</dbReference>
<dbReference type="CDD" id="cd01752">
    <property type="entry name" value="PLAT_polycystin"/>
    <property type="match status" value="1"/>
</dbReference>
<dbReference type="SMART" id="SM00034">
    <property type="entry name" value="CLECT"/>
    <property type="match status" value="1"/>
</dbReference>
<feature type="transmembrane region" description="Helical" evidence="13">
    <location>
        <begin position="3915"/>
        <end position="3938"/>
    </location>
</feature>
<dbReference type="Gene3D" id="2.60.40.10">
    <property type="entry name" value="Immunoglobulins"/>
    <property type="match status" value="2"/>
</dbReference>
<proteinExistence type="inferred from homology"/>
<dbReference type="Pfam" id="PF01822">
    <property type="entry name" value="WSC"/>
    <property type="match status" value="1"/>
</dbReference>
<comment type="caution">
    <text evidence="19">The sequence shown here is derived from an EMBL/GenBank/DDBJ whole genome shotgun (WGS) entry which is preliminary data.</text>
</comment>
<feature type="transmembrane region" description="Helical" evidence="13">
    <location>
        <begin position="3874"/>
        <end position="3895"/>
    </location>
</feature>
<feature type="domain" description="PKD" evidence="16">
    <location>
        <begin position="1696"/>
        <end position="1745"/>
    </location>
</feature>
<dbReference type="InterPro" id="IPR016187">
    <property type="entry name" value="CTDL_fold"/>
</dbReference>
<name>A0A2B4RTI7_STYPI</name>
<dbReference type="PANTHER" id="PTHR10877">
    <property type="entry name" value="POLYCYSTIN FAMILY MEMBER"/>
    <property type="match status" value="1"/>
</dbReference>
<dbReference type="InterPro" id="IPR016186">
    <property type="entry name" value="C-type_lectin-like/link_sf"/>
</dbReference>
<dbReference type="InterPro" id="IPR000601">
    <property type="entry name" value="PKD_dom"/>
</dbReference>
<dbReference type="Pfam" id="PF20519">
    <property type="entry name" value="Polycystin_dom"/>
    <property type="match status" value="1"/>
</dbReference>
<keyword evidence="10" id="KW-0966">Cell projection</keyword>
<dbReference type="PROSITE" id="PS50093">
    <property type="entry name" value="PKD"/>
    <property type="match status" value="4"/>
</dbReference>
<accession>A0A2B4RTI7</accession>
<keyword evidence="4" id="KW-1003">Cell membrane</keyword>
<dbReference type="SMART" id="SM00089">
    <property type="entry name" value="PKD"/>
    <property type="match status" value="7"/>
</dbReference>
<dbReference type="Gene3D" id="1.10.287.70">
    <property type="match status" value="1"/>
</dbReference>
<feature type="transmembrane region" description="Helical" evidence="13">
    <location>
        <begin position="3826"/>
        <end position="3844"/>
    </location>
</feature>
<evidence type="ECO:0000256" key="5">
    <source>
        <dbReference type="ARBA" id="ARBA00022692"/>
    </source>
</evidence>
<dbReference type="SUPFAM" id="SSF56436">
    <property type="entry name" value="C-type lectin-like"/>
    <property type="match status" value="1"/>
</dbReference>
<keyword evidence="5 13" id="KW-0812">Transmembrane</keyword>
<dbReference type="PROSITE" id="PS50095">
    <property type="entry name" value="PLAT"/>
    <property type="match status" value="1"/>
</dbReference>
<dbReference type="InterPro" id="IPR046791">
    <property type="entry name" value="Polycystin_dom"/>
</dbReference>
<dbReference type="PRINTS" id="PR00500">
    <property type="entry name" value="POLYCYSTIN1"/>
</dbReference>
<evidence type="ECO:0000259" key="16">
    <source>
        <dbReference type="PROSITE" id="PS50093"/>
    </source>
</evidence>
<keyword evidence="9 13" id="KW-0472">Membrane</keyword>
<dbReference type="InterPro" id="IPR039477">
    <property type="entry name" value="ILEI/PANDER_dom"/>
</dbReference>
<dbReference type="Proteomes" id="UP000225706">
    <property type="component" value="Unassembled WGS sequence"/>
</dbReference>
<dbReference type="SUPFAM" id="SSF49723">
    <property type="entry name" value="Lipase/lipooxygenase domain (PLAT/LH2 domain)"/>
    <property type="match status" value="1"/>
</dbReference>
<dbReference type="SUPFAM" id="SSF49899">
    <property type="entry name" value="Concanavalin A-like lectins/glucanases"/>
    <property type="match status" value="1"/>
</dbReference>
<sequence>MGSSTKITCLMSLKYVVSILNVTVKSVGTNDGGEKLAYIWVNNKNYAPQTKGYNVAVFDVLSGRFLTSSAFDCAAKQDECDRLGEFLRRLPQDVVVLMAIQLSAVAITTLPVSDMIDVGAQNAGSVQGHNSHAVIGYKGKKNVSWTNAATNGDSAGPTEISSSIPINCSYLSEDSTTCTTFNVASKNYGGGCLNQSSSSGNSKGCENVLDGDTTVGWESGSNEAINSFIQIGFHTTFIINKLRIMPKTSSGQQIQEMWLEFSDCSLETITLAGNTSDFEEFNFLARRTSWVKFTIKKVLGSSGGVGIEEIELYNDMCKQKTICDHTQLSSGGQSERYRLHRTQFPLMIDAKDDVSVLLTSDSRKQSSGYRILIDSNGKVVLKRQGNQGETLMEFNATASLLKENEMRLFWIDAGKDRLIFGSGEKVYLFWREAQPVKIKYVFFSATSSSAKFQVCARVDHCYKDASHYWPIDKSTIYQQDINGGGSLTGKIHGSWSLQAGPSNQGFAPLSLSLTGSNWVDFDFKESGKESCVNSPSQCLNGISVSFKASISGNGTGYILSSGGQSSNGFSIYYVDSAMHFNLRDGQKIWKVQGSFEKNKWQTFAMSWSQQNGLTAMVYKDSVSVLRDPIGKIVTPSSNHHALLTIGRTGDKGDAYAKALIRDVAVWKEEIIEKKMSNLHVCNDRAGCASDWSYFDGSCYQVLSGNLTFQLARNSCLSKGADLVKISSEEENTFVKNETRGEAWIGLEQTDSTFYWKDGSGLSFNKWKNGSSGSCVVMEVEGTWRKSSCSLTPGKYICEQVVRHHLGCYKEDNAVSPSFIFNPGGYKPNSMTPGLCMHSCGALYFTYAALKSGNLCLCGNSTTTITELSPDMCLSSCLGAGNLKCGGETHISVYKTVQVQPHSLTLTLDLPITTLTGFNLTMTPSLPADQIVEYYVINVGDGTEYYTTDSVATLALIESGNYTIQGKAIAKHSDTGHRTVIESSTTVSATSNVSGVEFFCPSVGSVNTTFSCSLKFKQGANVETTIQFEDGVDRNTVVPDAEILKLGILESDPESQVTSNGLYLLAGMDVTNKGEVVGLEMDVEQGGFLDLKIYRPTCEDQKQLYCQAKRICVTSTVNSTSCPVGKTDTCNGENVFSFKQRQCANESCSENNTMDGASVNFDYKHVSSYMVYLTSGHKLFLIESTNQRLQVEEGDVIGVRFPSTGPAAALKTSPKSFSFLYNISNINGTTTLRSNRLPLTGDSPTQLHYAPAIAILYSAVSETKFEHQYQMAGHETVSFSVGNSRGTESFTRVVALQVAIRDFQLKLPVAFPYGETFNVTAEIVHGTNVTYFWEFGDGENATTSSPWVTHVYKKTGSVTLNVMAINKVSLMSIWCTTVVQERIARLEFGETALLPIENGTTANISWLLRNGSHVDFNITITSTGDNRATNLTNPKVPGAIFFAIYKTNLTIPGLYLVSITATNKVNNLTISGNLSVQRAVHGVQMTHPGILRTNQTFNFTILPHQGEELARYTLLAMDGTTINTSDKVIPHVYRKAGRYKVSLIASNEISSVVVRCAELIVQDVIEGLEFRSFRHEVGVMEEARVHWKLNQGSEISILVDYGDGESKPFENNISVGDILVAISLHNYSAPGEYLVNITVSNLVDSQWINATVYVETPVTHLVLAIKRGSLQISEGGPCQDLYIAVNDSVTATADIVNGTNVNVVFDFGDGTSKTMYHQREFPINGTVANHTYAIEGAYTITVKLSNRNQENPTNACRIIVQYPIDVVLLTSNSPQPSNPGKVHFFFHFPGYNASAPLKVKYDFGDNETQPLKTLQSHDVNGTVYQYPRQGVYTATVNVCNEISCGNASVEVRIQDKIHGLRFFSHLTKFIDTCSENFTPDEATFPKEYDVFFNSSITNGTNVTYSWRFLSDDVEVSGISCRRKFNSTGNHEIVLIAKNDVSNKTAKQNIIVHESILGVKLRNDGPAEMGKRINFTLSMEQKGNDSCFDIDLEDEKHHYYKTGEGKNCHGSAKNFENYSSFHHIYEEAKPYWVRFTGKNRVSCVTIEKDEETKAAIVKGECAFPKITAPGIGVSKKSGTKFNKSEKIEIKTVNTLKCYNFSTEYYWNMTKLPDSPGQLEGIPFDRPDLIIPPRKLDYGLYELQFSINMLAEPGVYTTEKFYIEITKTNLVALIEGGTERTAGNEDPLTLNAEKSHDPDTTEAGNTLNVERCNCKFAWFCKRENEDVDKSYTLPTNLRDLPPIPTTPEQNITANDSTVPQLGGCFGYGPGQLNFSTAQVVLNTTKMTPNTTYIIRFVITKDNRTSFTDQKIKVKPGGNDYKIRLYGKIQGGEEGSSTLELTINAPPQRGNCKASPTSGKPLETEFTLKCEGFTDEEKPLSYEFFYSTSPKGQNKSLGSGLEDSREKVIFPNGLEKYDSKLYLYAKVTDNLGASTTVEFSNTVEVKKEEINVKELQNKANEQLESMISSGNIRETASFVLSLAEVLNDQSTSSDDKSVSTEDKEESEKLREKLAIAVVDSAKVSDDTSLSDVAQFASTLTAVTNKPEQNTDKVVEKVSSLYNDASKAILAQATGGDGASSKEIEEASTAVFGGAVNIIKSADVKQKDETSTEKGQPKNNAQLEKVLGTLDTLSQALIASKVQGEDATKIETQSLSMGVSKEDSETLGEEPVTINDTQVKLPQNSTVFGNGTLDQVLREKLAIAVVDSAKVSDDTSLSDVAQFASTLTAVTNKPEQNTDKVVEKVSSLYNDASKAILAQATGGDGASSKEIEEASTAVFGGAVNIIKSADVKQKDETSTEKGQPKNNAQLEKVLGTLDTLSQALIASKVQGEDATKIETQSVSMGVSKEDSETLGEEPVTINDTQVKLPQNSTVFGNGTLDQVAMLSAVNLYPGGPGTKQINNSQLVSFTLYQSGANNSRKEFVVKDVEPGKEISVMVPRKQRDVERRITQKYLLSNDILNWTAAGSYSVKVRYKLPENLSFTEDQLGDGIGYNFSVYKSSCLYHDPETKVWRTDGVKVGPKSSFTHTECLTTHLTTFGCSFFVAPNAIDFKNLSTKQLFDSPHALIAVCTILGLYLLSLIPARKADKNDALKTGVTPLPDNDSRDTYCYEIQIHTGFVRGAGSSAEVSIVITGALGDSEPRVMKDPKRKTFKTGAVDAFLLTVPQSLGNLKQIRVWHNNGGTYPSWNLLRIMIQDIQTDQRWWFVCDDWLAVEEGDGKIEKTLSPASKEELTKFNVLFTSEVRKNLTDGHIWFSVVARPPRSTFTRVQRLTCCLSILLCTMVSNAMYYEVGKYETPKNAINIMGFSFSIRSVSVGIISSIVVFPINLIIVTLFRKAKPKENRYSVKTEGEEIDDVDIEMGGERKKNAQKKGLPHWFVYVAYGIAFLVAVTSGSFVVMYGMQFGPQKSAAWLSSMTISFLQDVLLNQPVKVFALATLFALLIKDPKKAEEESYAEVNALANDEEWLHKNTEDLDDETQKALKNLIIDKPPDEAKLEIARQLRMKEKQMKSIIQEIVWYLIFLLVLLTISYGNRDLKTSQVTRYMQNIFEKASYSGNVTYDKVHDITQYWQWLNETFIPSLNPEFFYNNLTQYEDGYLADTPNAWLLGVARLRQLRIKKGELLNVCHTCTYKKAFQPFISECNDFYSMELEDQGSYLPGWKGKPLIPQNSSLPTPIPSQSQEPPVPGPWVYQSGTELETFPYWGYKATYSAGGYVQILPTDINESLTITGKLSLSKWLDRYTRAIFSEFAIYNANTNLFCVVTLLFEQLPTGSLTPYPSILTLRLFRYVGGEMFFVLTCEIVYLLFCTFFVVKEIKMFVKKGREHLKNPWSILEILVTLLSLSAVGLYFARHKFTNDAIRDMNTDRAGFISFHYTAFLDEWLKCIMGLIVFFSFLKVFRLLRFNRRISLLQQVLKRAFFELLSFMFMFALAFLAFALLACLVFGQAMEGFGTFLRSCASLMDTILGKFTLKELSTANRILGPIFFYSYTVTMVFVLINMFLSIINDTFAEVRSDVDKQSNEYEIVDFMIHRLKENIGKSIGHAIHPVYKEPKIELELNFDRIADDADNAMHFMRNIAFEDMRKTRWFQNENCTEKKKNLMRLLMEVDWDYYEEELCDSIPVFEKFLNQYSDEEVDSVLQYYQQKRMVEDLVFDQVNGSGEEDDSDETNSDSDDSNDDSDEILSDDENLSNDEKVSEVEDDLDNEMNMPAQEIDVRLDSSGSHHGRVTVNLGTEMEPNRIRSPSFLITDAEPTATKILKQNTPDVDLRSIHSNPQAEVTENELVQILQDVRRDAESRCATDAEIDSIFGDSLSAHGVQLLKFDSEPEDTGSKKKNVKKRRKKKEEKGMPKEKTTKDAWVVTTDEKAEENTLTCEPQEHKVEKRKEKKEKKKEKMEGLERPLTAPWTGDEADEELMKPKKKGGKKGAAVNEGEEETAEPKIKKKKAKKSAVEDTTGGNIEEETIEDKRKKDKKKKKKQEEADDAAQIDPGMDEKLQNKTKKKKKQRVNQLTVDDDDGRSSAKSNDTEETIVEEKPPKKKTGKKTKSTTKEIVSQEESEC</sequence>
<dbReference type="CDD" id="cd00146">
    <property type="entry name" value="PKD"/>
    <property type="match status" value="4"/>
</dbReference>
<keyword evidence="20" id="KW-1185">Reference proteome</keyword>
<dbReference type="Gene3D" id="2.60.120.200">
    <property type="match status" value="1"/>
</dbReference>
<dbReference type="InterPro" id="IPR000434">
    <property type="entry name" value="PC1"/>
</dbReference>
<dbReference type="InterPro" id="IPR013122">
    <property type="entry name" value="PKD1_2_channel"/>
</dbReference>
<keyword evidence="6 14" id="KW-0732">Signal</keyword>
<evidence type="ECO:0000256" key="9">
    <source>
        <dbReference type="ARBA" id="ARBA00023136"/>
    </source>
</evidence>
<dbReference type="CDD" id="cd00037">
    <property type="entry name" value="CLECT"/>
    <property type="match status" value="1"/>
</dbReference>
<dbReference type="SUPFAM" id="SSF49299">
    <property type="entry name" value="PKD domain"/>
    <property type="match status" value="6"/>
</dbReference>
<dbReference type="Pfam" id="PF24135">
    <property type="entry name" value="DUF7402"/>
    <property type="match status" value="1"/>
</dbReference>
<dbReference type="InterPro" id="IPR013783">
    <property type="entry name" value="Ig-like_fold"/>
</dbReference>